<evidence type="ECO:0000256" key="9">
    <source>
        <dbReference type="ARBA" id="ARBA00048072"/>
    </source>
</evidence>
<dbReference type="Gene3D" id="3.40.50.460">
    <property type="entry name" value="Phosphofructokinase domain"/>
    <property type="match status" value="1"/>
</dbReference>
<proteinExistence type="inferred from homology"/>
<reference evidence="12 13" key="1">
    <citation type="journal article" date="2020" name="bioRxiv">
        <title>Metabolic contributions of an alphaproteobacterial endosymbiont in the apicomplexan Cardiosporidium cionae.</title>
        <authorList>
            <person name="Hunter E.S."/>
            <person name="Paight C.J."/>
            <person name="Lane C.E."/>
        </authorList>
    </citation>
    <scope>NUCLEOTIDE SEQUENCE [LARGE SCALE GENOMIC DNA]</scope>
    <source>
        <strain evidence="12">ESH_2018</strain>
    </source>
</reference>
<dbReference type="Proteomes" id="UP000823046">
    <property type="component" value="Unassembled WGS sequence"/>
</dbReference>
<keyword evidence="5" id="KW-0479">Metal-binding</keyword>
<protein>
    <submittedName>
        <fullName evidence="12">6-phosphofructokinase</fullName>
    </submittedName>
</protein>
<dbReference type="EMBL" id="JADAQX010001031">
    <property type="protein sequence ID" value="KAF8819016.1"/>
    <property type="molecule type" value="Genomic_DNA"/>
</dbReference>
<dbReference type="PRINTS" id="PR00476">
    <property type="entry name" value="PHFRCTKINASE"/>
</dbReference>
<dbReference type="InterPro" id="IPR011183">
    <property type="entry name" value="PfpB_PPi_PFK"/>
</dbReference>
<feature type="region of interest" description="Disordered" evidence="10">
    <location>
        <begin position="33"/>
        <end position="93"/>
    </location>
</feature>
<dbReference type="InterPro" id="IPR000023">
    <property type="entry name" value="Phosphofructokinase_dom"/>
</dbReference>
<evidence type="ECO:0000256" key="4">
    <source>
        <dbReference type="ARBA" id="ARBA00022679"/>
    </source>
</evidence>
<accession>A0ABQ7J4T0</accession>
<feature type="domain" description="Phosphofructokinase" evidence="11">
    <location>
        <begin position="760"/>
        <end position="938"/>
    </location>
</feature>
<evidence type="ECO:0000256" key="2">
    <source>
        <dbReference type="ARBA" id="ARBA00003138"/>
    </source>
</evidence>
<dbReference type="SUPFAM" id="SSF53784">
    <property type="entry name" value="Phosphofructokinase"/>
    <property type="match status" value="2"/>
</dbReference>
<evidence type="ECO:0000256" key="5">
    <source>
        <dbReference type="ARBA" id="ARBA00022723"/>
    </source>
</evidence>
<evidence type="ECO:0000256" key="1">
    <source>
        <dbReference type="ARBA" id="ARBA00001946"/>
    </source>
</evidence>
<keyword evidence="4" id="KW-0808">Transferase</keyword>
<feature type="domain" description="Phosphofructokinase" evidence="11">
    <location>
        <begin position="166"/>
        <end position="379"/>
    </location>
</feature>
<evidence type="ECO:0000313" key="12">
    <source>
        <dbReference type="EMBL" id="KAF8819016.1"/>
    </source>
</evidence>
<comment type="function">
    <text evidence="2">Catalyzes the phosphorylation of D-fructose 6-phosphate, the first committing step of glycolysis. Uses inorganic phosphate (PPi) as phosphoryl donor instead of ATP like common ATP-dependent phosphofructokinases (ATP-PFKs), which renders the reaction reversible, and can thus function both in glycolysis and gluconeogenesis. Consistently, PPi-PFK can replace the enzymes of both the forward (ATP-PFK) and reverse (fructose-bisphosphatase (FBPase)) reactions.</text>
</comment>
<feature type="non-terminal residue" evidence="12">
    <location>
        <position position="942"/>
    </location>
</feature>
<evidence type="ECO:0000256" key="8">
    <source>
        <dbReference type="ARBA" id="ARBA00023152"/>
    </source>
</evidence>
<dbReference type="InterPro" id="IPR035966">
    <property type="entry name" value="PKF_sf"/>
</dbReference>
<keyword evidence="8" id="KW-0324">Glycolysis</keyword>
<evidence type="ECO:0000256" key="3">
    <source>
        <dbReference type="ARBA" id="ARBA00022490"/>
    </source>
</evidence>
<keyword evidence="3" id="KW-0963">Cytoplasm</keyword>
<evidence type="ECO:0000256" key="10">
    <source>
        <dbReference type="SAM" id="MobiDB-lite"/>
    </source>
</evidence>
<dbReference type="HAMAP" id="MF_01980">
    <property type="entry name" value="Phosphofructokinase_II_Long"/>
    <property type="match status" value="1"/>
</dbReference>
<comment type="catalytic activity">
    <reaction evidence="9">
        <text>beta-D-fructose 6-phosphate + diphosphate = beta-D-fructose 1,6-bisphosphate + phosphate + H(+)</text>
        <dbReference type="Rhea" id="RHEA:13613"/>
        <dbReference type="ChEBI" id="CHEBI:15378"/>
        <dbReference type="ChEBI" id="CHEBI:32966"/>
        <dbReference type="ChEBI" id="CHEBI:33019"/>
        <dbReference type="ChEBI" id="CHEBI:43474"/>
        <dbReference type="ChEBI" id="CHEBI:57634"/>
        <dbReference type="EC" id="2.7.1.90"/>
    </reaction>
</comment>
<dbReference type="Pfam" id="PF00365">
    <property type="entry name" value="PFK"/>
    <property type="match status" value="2"/>
</dbReference>
<organism evidence="12 13">
    <name type="scientific">Cardiosporidium cionae</name>
    <dbReference type="NCBI Taxonomy" id="476202"/>
    <lineage>
        <taxon>Eukaryota</taxon>
        <taxon>Sar</taxon>
        <taxon>Alveolata</taxon>
        <taxon>Apicomplexa</taxon>
        <taxon>Aconoidasida</taxon>
        <taxon>Nephromycida</taxon>
        <taxon>Cardiosporidium</taxon>
    </lineage>
</organism>
<dbReference type="NCBIfam" id="TIGR02477">
    <property type="entry name" value="PFKA_PPi"/>
    <property type="match status" value="1"/>
</dbReference>
<evidence type="ECO:0000259" key="11">
    <source>
        <dbReference type="Pfam" id="PF00365"/>
    </source>
</evidence>
<evidence type="ECO:0000256" key="7">
    <source>
        <dbReference type="ARBA" id="ARBA00022842"/>
    </source>
</evidence>
<sequence length="942" mass="105414">MSSLNPSVPSRLRSLSVISYNNQYKLFSGTEEDRELASAGKSAKSPCQKHEISGKDKEVSLHREENPREAFPKRAPLSKSHHHSAELSENFSPFQEERRLWQPTLPKALRGAYHTLCNEISEAHPPSECPAELLEFLPATGGISHYVEIIPEEDFSSISINGRPLRVGIILSGGPAPGGHNVIAGLFDYLKMRNSNSQLYGFLGGLDGFFEKKFEVIMEEEMNLFRNQGGFDMVWSGRGRVKDEEDLKTALQISQTLELDGLVIVGGDGSNSNAALLAEYFYKNSCICNVVGVPKTIDGDLKNVFIETSFGFDTAAKTYSELIGNLCNDARTSQKTYHFIRVMGRSASHLVLECALQTRPNLVFIGEEIEFTNQSLQKKYLQILFLLKFLHELFSKGVVNQILTLICRRRDQGKCYGVILVPEGLIEFFPEMKTLFNEINAALKNGNFHPSMLQKSRAIWEYLPEIIQIQLLMDREASGYIQVAKIATERLLILLVENEIDKFVWRDSIDFIPHYFGYEGRCAMPSNFDANYCYALGCTSGVLLENKKTGYMSVIRNLKSPVEFWKPAGVPFWKLMSVKNISNQKKEVAITRQLVDLEGPLFQLLAQVRTGWELNDLYSYVGPIQFEGPLSDCCCCTIDLPEPESLKISDVEMTIDGKMENSSLNLPFMSALQILRMDFIPPLPALCRALMSVSIPGKIYTNDDPYTQKQIIHRYPHLAAKTQFQVMEFIQEKTASTATVSSSSIEESSTWNFPSRVGLRIGIVFLSRQSPGAMNIIWGLFERIHSFQGKIFGFFGLKGLLEGDFVEISPSMMRLYRNSGGIELVGRSPVHMLLSKEELSSIREQCRLSCLDGLVLPGSAIALSIAANLSDYFISTNCSTHVVGVPCTGSNNLLHELIEGCVGFDSSTKVYASLIGNVLTDAASMPKYWHFVRLMGRQPSHE</sequence>
<dbReference type="Gene3D" id="3.40.50.450">
    <property type="match status" value="2"/>
</dbReference>
<dbReference type="Gene3D" id="1.10.10.480">
    <property type="entry name" value="Phosphofructokinase, domain 3"/>
    <property type="match status" value="1"/>
</dbReference>
<keyword evidence="6" id="KW-0418">Kinase</keyword>
<dbReference type="InterPro" id="IPR022953">
    <property type="entry name" value="ATP_PFK"/>
</dbReference>
<gene>
    <name evidence="12" type="ORF">IE077_000251</name>
</gene>
<evidence type="ECO:0000256" key="6">
    <source>
        <dbReference type="ARBA" id="ARBA00022777"/>
    </source>
</evidence>
<evidence type="ECO:0000313" key="13">
    <source>
        <dbReference type="Proteomes" id="UP000823046"/>
    </source>
</evidence>
<dbReference type="NCBIfam" id="NF005482">
    <property type="entry name" value="PRK07085.1"/>
    <property type="match status" value="1"/>
</dbReference>
<dbReference type="PANTHER" id="PTHR43650:SF1">
    <property type="entry name" value="PYROPHOSPHATE--FRUCTOSE 6-PHOSPHATE 1-PHOSPHOTRANSFERASE SUBUNIT BETA 2"/>
    <property type="match status" value="1"/>
</dbReference>
<comment type="caution">
    <text evidence="12">The sequence shown here is derived from an EMBL/GenBank/DDBJ whole genome shotgun (WGS) entry which is preliminary data.</text>
</comment>
<keyword evidence="13" id="KW-1185">Reference proteome</keyword>
<name>A0ABQ7J4T0_9APIC</name>
<keyword evidence="7" id="KW-0460">Magnesium</keyword>
<dbReference type="PANTHER" id="PTHR43650">
    <property type="entry name" value="PYROPHOSPHATE--FRUCTOSE 6-PHOSPHATE 1-PHOSPHOTRANSFERASE"/>
    <property type="match status" value="1"/>
</dbReference>
<comment type="cofactor">
    <cofactor evidence="1">
        <name>Mg(2+)</name>
        <dbReference type="ChEBI" id="CHEBI:18420"/>
    </cofactor>
</comment>
<feature type="compositionally biased region" description="Basic and acidic residues" evidence="10">
    <location>
        <begin position="48"/>
        <end position="72"/>
    </location>
</feature>